<dbReference type="OMA" id="ECCVGIN"/>
<name>A0A1U8BCV7_NELNU</name>
<dbReference type="Proteomes" id="UP000189703">
    <property type="component" value="Unplaced"/>
</dbReference>
<dbReference type="OrthoDB" id="10004661at2759"/>
<dbReference type="STRING" id="4432.A0A1U8BCV7"/>
<keyword evidence="5" id="KW-1185">Reference proteome</keyword>
<reference evidence="6" key="1">
    <citation type="submission" date="2025-08" db="UniProtKB">
        <authorList>
            <consortium name="RefSeq"/>
        </authorList>
    </citation>
    <scope>IDENTIFICATION</scope>
</reference>
<accession>A0A1U8BCV7</accession>
<evidence type="ECO:0000256" key="2">
    <source>
        <dbReference type="ARBA" id="ARBA00022598"/>
    </source>
</evidence>
<protein>
    <submittedName>
        <fullName evidence="6">Probable indole-3-acetic acid-amido synthetase GH3.6</fullName>
    </submittedName>
</protein>
<dbReference type="GO" id="GO:0005737">
    <property type="term" value="C:cytoplasm"/>
    <property type="evidence" value="ECO:0000318"/>
    <property type="project" value="GO_Central"/>
</dbReference>
<dbReference type="Pfam" id="PF23571">
    <property type="entry name" value="GH3_M"/>
    <property type="match status" value="1"/>
</dbReference>
<feature type="domain" description="GH3 C-terminal" evidence="4">
    <location>
        <begin position="433"/>
        <end position="557"/>
    </location>
</feature>
<dbReference type="PANTHER" id="PTHR31901">
    <property type="entry name" value="GH3 DOMAIN-CONTAINING PROTEIN"/>
    <property type="match status" value="1"/>
</dbReference>
<comment type="similarity">
    <text evidence="1">Belongs to the IAA-amido conjugating enzyme family.</text>
</comment>
<dbReference type="KEGG" id="nnu:104613191"/>
<dbReference type="InterPro" id="IPR055377">
    <property type="entry name" value="GH3_M"/>
</dbReference>
<evidence type="ECO:0000313" key="5">
    <source>
        <dbReference type="Proteomes" id="UP000189703"/>
    </source>
</evidence>
<sequence>MTDEEILRKLEDCTREAPRLQLETLQTILEHNGGVSYLRPYLQNALIDDKTFRRFVPISSYDDYAPLINRMADGADDHPSLLSVDPLICFFYSSGTSSMKPKMIPQFNSTHSRAASFLAHQGSSALLRRLFPPGPSVNKVLWFLYAGNVTVTKGGFKVMAASAYPLHSNSSSPSPMLSMCVSPREVILGSDLQQQMYCHLLCGLRNPNSVDGIRAPYAAGLVRAFRLLESKWEELCNDLENGSVSSMITDVSMRDAVAELLGGPQPELSKTIRTAPEGRQFGGILGKLWPNLRYVTCVSTGTMEQYYPLIKYYAGEIPVLGGDYFASECCIAINLDRTQPPEQTRYVLLPTAAYFEFLPFDLAGNHGAAEETVDISGVEIGKMYEVVVTTYRGLYRFRLGDIVRVLGFHNLSPELEYVMRAPKAAGEVFTERDLMSAMERLQVMLRDEAMVEVTEFTSYSDMESKPNRVTIFVEVMDGCFFLQNDKVEESTLVLRKCCSSVEECLGGLYNVQRRRGDLGPLVLSIVKPGSFDRLIQVAMENGASASQYKPPKIIRNSEIVNLMEASVIMTVHSTAYPEG</sequence>
<dbReference type="eggNOG" id="ENOG502QS9M">
    <property type="taxonomic scope" value="Eukaryota"/>
</dbReference>
<gene>
    <name evidence="6" type="primary">LOC104613191</name>
</gene>
<dbReference type="RefSeq" id="XP_010279228.1">
    <property type="nucleotide sequence ID" value="XM_010280926.2"/>
</dbReference>
<dbReference type="Pfam" id="PF03321">
    <property type="entry name" value="GH3"/>
    <property type="match status" value="1"/>
</dbReference>
<evidence type="ECO:0000313" key="6">
    <source>
        <dbReference type="RefSeq" id="XP_010279228.1"/>
    </source>
</evidence>
<dbReference type="SMR" id="A0A1U8BCV7"/>
<proteinExistence type="inferred from homology"/>
<keyword evidence="2" id="KW-0436">Ligase</keyword>
<organism evidence="5 6">
    <name type="scientific">Nelumbo nucifera</name>
    <name type="common">Sacred lotus</name>
    <dbReference type="NCBI Taxonomy" id="4432"/>
    <lineage>
        <taxon>Eukaryota</taxon>
        <taxon>Viridiplantae</taxon>
        <taxon>Streptophyta</taxon>
        <taxon>Embryophyta</taxon>
        <taxon>Tracheophyta</taxon>
        <taxon>Spermatophyta</taxon>
        <taxon>Magnoliopsida</taxon>
        <taxon>Proteales</taxon>
        <taxon>Nelumbonaceae</taxon>
        <taxon>Nelumbo</taxon>
    </lineage>
</organism>
<dbReference type="InterPro" id="IPR055378">
    <property type="entry name" value="GH3_C"/>
</dbReference>
<evidence type="ECO:0000256" key="1">
    <source>
        <dbReference type="ARBA" id="ARBA00008068"/>
    </source>
</evidence>
<dbReference type="InterPro" id="IPR004993">
    <property type="entry name" value="GH3"/>
</dbReference>
<dbReference type="PANTHER" id="PTHR31901:SF44">
    <property type="entry name" value="INDOLE-3-ACETIC ACID-AMIDO SYNTHETASE GH3.6-RELATED"/>
    <property type="match status" value="1"/>
</dbReference>
<feature type="domain" description="GH3 middle" evidence="3">
    <location>
        <begin position="346"/>
        <end position="420"/>
    </location>
</feature>
<dbReference type="GO" id="GO:0016881">
    <property type="term" value="F:acid-amino acid ligase activity"/>
    <property type="evidence" value="ECO:0000318"/>
    <property type="project" value="GO_Central"/>
</dbReference>
<evidence type="ECO:0000259" key="4">
    <source>
        <dbReference type="Pfam" id="PF23572"/>
    </source>
</evidence>
<evidence type="ECO:0000259" key="3">
    <source>
        <dbReference type="Pfam" id="PF23571"/>
    </source>
</evidence>
<dbReference type="Pfam" id="PF23572">
    <property type="entry name" value="GH3_C"/>
    <property type="match status" value="1"/>
</dbReference>
<dbReference type="GeneID" id="104613191"/>
<dbReference type="AlphaFoldDB" id="A0A1U8BCV7"/>